<organism evidence="1 2">
    <name type="scientific">Liparis tanakae</name>
    <name type="common">Tanaka's snailfish</name>
    <dbReference type="NCBI Taxonomy" id="230148"/>
    <lineage>
        <taxon>Eukaryota</taxon>
        <taxon>Metazoa</taxon>
        <taxon>Chordata</taxon>
        <taxon>Craniata</taxon>
        <taxon>Vertebrata</taxon>
        <taxon>Euteleostomi</taxon>
        <taxon>Actinopterygii</taxon>
        <taxon>Neopterygii</taxon>
        <taxon>Teleostei</taxon>
        <taxon>Neoteleostei</taxon>
        <taxon>Acanthomorphata</taxon>
        <taxon>Eupercaria</taxon>
        <taxon>Perciformes</taxon>
        <taxon>Cottioidei</taxon>
        <taxon>Cottales</taxon>
        <taxon>Liparidae</taxon>
        <taxon>Liparis</taxon>
    </lineage>
</organism>
<dbReference type="EMBL" id="SRLO01000001">
    <property type="protein sequence ID" value="TNN89428.1"/>
    <property type="molecule type" value="Genomic_DNA"/>
</dbReference>
<evidence type="ECO:0000313" key="1">
    <source>
        <dbReference type="EMBL" id="TNN89428.1"/>
    </source>
</evidence>
<name>A0A4Z2JIG3_9TELE</name>
<gene>
    <name evidence="1" type="ORF">EYF80_000031</name>
</gene>
<sequence length="79" mass="8262">MSASWHACMSDATLGCSVGVVRDRDRKKARPGPWECNALALCLGKCVPYKGVQLGKALSQLGPLAGADRAANVITGQAY</sequence>
<comment type="caution">
    <text evidence="1">The sequence shown here is derived from an EMBL/GenBank/DDBJ whole genome shotgun (WGS) entry which is preliminary data.</text>
</comment>
<protein>
    <submittedName>
        <fullName evidence="1">Uncharacterized protein</fullName>
    </submittedName>
</protein>
<proteinExistence type="predicted"/>
<dbReference type="Proteomes" id="UP000314294">
    <property type="component" value="Unassembled WGS sequence"/>
</dbReference>
<reference evidence="1 2" key="1">
    <citation type="submission" date="2019-03" db="EMBL/GenBank/DDBJ databases">
        <title>First draft genome of Liparis tanakae, snailfish: a comprehensive survey of snailfish specific genes.</title>
        <authorList>
            <person name="Kim W."/>
            <person name="Song I."/>
            <person name="Jeong J.-H."/>
            <person name="Kim D."/>
            <person name="Kim S."/>
            <person name="Ryu S."/>
            <person name="Song J.Y."/>
            <person name="Lee S.K."/>
        </authorList>
    </citation>
    <scope>NUCLEOTIDE SEQUENCE [LARGE SCALE GENOMIC DNA]</scope>
    <source>
        <tissue evidence="1">Muscle</tissue>
    </source>
</reference>
<evidence type="ECO:0000313" key="2">
    <source>
        <dbReference type="Proteomes" id="UP000314294"/>
    </source>
</evidence>
<dbReference type="AlphaFoldDB" id="A0A4Z2JIG3"/>
<accession>A0A4Z2JIG3</accession>
<keyword evidence="2" id="KW-1185">Reference proteome</keyword>